<feature type="transmembrane region" description="Helical" evidence="1">
    <location>
        <begin position="49"/>
        <end position="77"/>
    </location>
</feature>
<keyword evidence="1" id="KW-0472">Membrane</keyword>
<evidence type="ECO:0000313" key="3">
    <source>
        <dbReference type="Proteomes" id="UP000823749"/>
    </source>
</evidence>
<dbReference type="Proteomes" id="UP000823749">
    <property type="component" value="Chromosome 9"/>
</dbReference>
<sequence length="87" mass="10058">MSSSCGFVLDMMIKCLNLLVYVSVFLYNCENKREHVLDKIRFVLVDLSIGLRLCLMMLVFEFLFLFLILSSCLVLVYHPTLSSQKLS</sequence>
<evidence type="ECO:0000256" key="1">
    <source>
        <dbReference type="SAM" id="Phobius"/>
    </source>
</evidence>
<keyword evidence="1" id="KW-1133">Transmembrane helix</keyword>
<accession>A0AAV6IS84</accession>
<dbReference type="AlphaFoldDB" id="A0AAV6IS84"/>
<keyword evidence="1" id="KW-0812">Transmembrane</keyword>
<feature type="transmembrane region" description="Helical" evidence="1">
    <location>
        <begin position="6"/>
        <end position="28"/>
    </location>
</feature>
<organism evidence="2 3">
    <name type="scientific">Rhododendron griersonianum</name>
    <dbReference type="NCBI Taxonomy" id="479676"/>
    <lineage>
        <taxon>Eukaryota</taxon>
        <taxon>Viridiplantae</taxon>
        <taxon>Streptophyta</taxon>
        <taxon>Embryophyta</taxon>
        <taxon>Tracheophyta</taxon>
        <taxon>Spermatophyta</taxon>
        <taxon>Magnoliopsida</taxon>
        <taxon>eudicotyledons</taxon>
        <taxon>Gunneridae</taxon>
        <taxon>Pentapetalae</taxon>
        <taxon>asterids</taxon>
        <taxon>Ericales</taxon>
        <taxon>Ericaceae</taxon>
        <taxon>Ericoideae</taxon>
        <taxon>Rhodoreae</taxon>
        <taxon>Rhododendron</taxon>
    </lineage>
</organism>
<proteinExistence type="predicted"/>
<keyword evidence="3" id="KW-1185">Reference proteome</keyword>
<protein>
    <submittedName>
        <fullName evidence="2">Uncharacterized protein</fullName>
    </submittedName>
</protein>
<reference evidence="2" key="1">
    <citation type="submission" date="2020-08" db="EMBL/GenBank/DDBJ databases">
        <title>Plant Genome Project.</title>
        <authorList>
            <person name="Zhang R.-G."/>
        </authorList>
    </citation>
    <scope>NUCLEOTIDE SEQUENCE</scope>
    <source>
        <strain evidence="2">WSP0</strain>
        <tissue evidence="2">Leaf</tissue>
    </source>
</reference>
<evidence type="ECO:0000313" key="2">
    <source>
        <dbReference type="EMBL" id="KAG5531123.1"/>
    </source>
</evidence>
<name>A0AAV6IS84_9ERIC</name>
<comment type="caution">
    <text evidence="2">The sequence shown here is derived from an EMBL/GenBank/DDBJ whole genome shotgun (WGS) entry which is preliminary data.</text>
</comment>
<gene>
    <name evidence="2" type="ORF">RHGRI_025915</name>
</gene>
<dbReference type="EMBL" id="JACTNZ010000009">
    <property type="protein sequence ID" value="KAG5531123.1"/>
    <property type="molecule type" value="Genomic_DNA"/>
</dbReference>